<dbReference type="InterPro" id="IPR011701">
    <property type="entry name" value="MFS"/>
</dbReference>
<evidence type="ECO:0000313" key="5">
    <source>
        <dbReference type="EMBL" id="SKC12475.1"/>
    </source>
</evidence>
<proteinExistence type="predicted"/>
<evidence type="ECO:0000256" key="1">
    <source>
        <dbReference type="ARBA" id="ARBA00022692"/>
    </source>
</evidence>
<keyword evidence="1 4" id="KW-0812">Transmembrane</keyword>
<evidence type="ECO:0000256" key="4">
    <source>
        <dbReference type="SAM" id="Phobius"/>
    </source>
</evidence>
<reference evidence="6" key="1">
    <citation type="submission" date="2017-02" db="EMBL/GenBank/DDBJ databases">
        <authorList>
            <person name="Varghese N."/>
            <person name="Submissions S."/>
        </authorList>
    </citation>
    <scope>NUCLEOTIDE SEQUENCE [LARGE SCALE GENOMIC DNA]</scope>
    <source>
        <strain evidence="6">UM2</strain>
    </source>
</reference>
<keyword evidence="6" id="KW-1185">Reference proteome</keyword>
<organism evidence="5 6">
    <name type="scientific">Rhizorhabdus histidinilytica</name>
    <dbReference type="NCBI Taxonomy" id="439228"/>
    <lineage>
        <taxon>Bacteria</taxon>
        <taxon>Pseudomonadati</taxon>
        <taxon>Pseudomonadota</taxon>
        <taxon>Alphaproteobacteria</taxon>
        <taxon>Sphingomonadales</taxon>
        <taxon>Sphingomonadaceae</taxon>
        <taxon>Rhizorhabdus</taxon>
    </lineage>
</organism>
<feature type="transmembrane region" description="Helical" evidence="4">
    <location>
        <begin position="177"/>
        <end position="196"/>
    </location>
</feature>
<feature type="transmembrane region" description="Helical" evidence="4">
    <location>
        <begin position="27"/>
        <end position="53"/>
    </location>
</feature>
<dbReference type="EMBL" id="FUYM01000021">
    <property type="protein sequence ID" value="SKC12475.1"/>
    <property type="molecule type" value="Genomic_DNA"/>
</dbReference>
<accession>A0A1T5GVQ3</accession>
<evidence type="ECO:0000256" key="2">
    <source>
        <dbReference type="ARBA" id="ARBA00022989"/>
    </source>
</evidence>
<feature type="transmembrane region" description="Helical" evidence="4">
    <location>
        <begin position="364"/>
        <end position="381"/>
    </location>
</feature>
<dbReference type="STRING" id="439228.SAMN06295920_1219"/>
<feature type="transmembrane region" description="Helical" evidence="4">
    <location>
        <begin position="304"/>
        <end position="326"/>
    </location>
</feature>
<feature type="transmembrane region" description="Helical" evidence="4">
    <location>
        <begin position="338"/>
        <end position="358"/>
    </location>
</feature>
<feature type="transmembrane region" description="Helical" evidence="4">
    <location>
        <begin position="279"/>
        <end position="298"/>
    </location>
</feature>
<evidence type="ECO:0000313" key="6">
    <source>
        <dbReference type="Proteomes" id="UP000189818"/>
    </source>
</evidence>
<dbReference type="GO" id="GO:0022857">
    <property type="term" value="F:transmembrane transporter activity"/>
    <property type="evidence" value="ECO:0007669"/>
    <property type="project" value="InterPro"/>
</dbReference>
<dbReference type="AlphaFoldDB" id="A0A1T5GVQ3"/>
<dbReference type="Proteomes" id="UP000189818">
    <property type="component" value="Unassembled WGS sequence"/>
</dbReference>
<dbReference type="Gene3D" id="1.20.1250.20">
    <property type="entry name" value="MFS general substrate transporter like domains"/>
    <property type="match status" value="1"/>
</dbReference>
<dbReference type="SUPFAM" id="SSF103473">
    <property type="entry name" value="MFS general substrate transporter"/>
    <property type="match status" value="1"/>
</dbReference>
<keyword evidence="3 4" id="KW-0472">Membrane</keyword>
<feature type="transmembrane region" description="Helical" evidence="4">
    <location>
        <begin position="216"/>
        <end position="239"/>
    </location>
</feature>
<keyword evidence="2 4" id="KW-1133">Transmembrane helix</keyword>
<dbReference type="InterPro" id="IPR036259">
    <property type="entry name" value="MFS_trans_sf"/>
</dbReference>
<protein>
    <submittedName>
        <fullName evidence="5">Predicted arabinose efflux permease, MFS family</fullName>
    </submittedName>
</protein>
<feature type="transmembrane region" description="Helical" evidence="4">
    <location>
        <begin position="120"/>
        <end position="140"/>
    </location>
</feature>
<feature type="transmembrane region" description="Helical" evidence="4">
    <location>
        <begin position="60"/>
        <end position="82"/>
    </location>
</feature>
<name>A0A1T5GVQ3_9SPHN</name>
<feature type="transmembrane region" description="Helical" evidence="4">
    <location>
        <begin position="146"/>
        <end position="165"/>
    </location>
</feature>
<feature type="transmembrane region" description="Helical" evidence="4">
    <location>
        <begin position="88"/>
        <end position="108"/>
    </location>
</feature>
<gene>
    <name evidence="5" type="ORF">SAMN06295920_1219</name>
</gene>
<dbReference type="Pfam" id="PF07690">
    <property type="entry name" value="MFS_1"/>
    <property type="match status" value="1"/>
</dbReference>
<evidence type="ECO:0000256" key="3">
    <source>
        <dbReference type="ARBA" id="ARBA00023136"/>
    </source>
</evidence>
<sequence>MMPERAPPPGEPVRKKGTDLERNARGVLAGMALVVIGMQVFIIQPGLVSVLIASGMDESIVGYAASAEIFGIALSTIAAASIGTRLRWSWLAGVALALMAAANLASAVSPADEIFLLLRLLAGLGAGIAISLGYAMVGAAPDPDRAFGHLIVAVLVYGALGIFGLPQAAALFGAGGIFGLLAAMAAAGLALLPLVVQPAPAQATGQGGGGPRAGPYLLLGAVFLFFLGQGVVWAFLSLIGERMGIAPQSVANGLTIAQLAGIPGAFAASLGQRIGHRRLIAIGTIGCVVPLAVMTMRLDAIGYGVGIGIFNAAANLMTPLLVAIVAGIDRGGRLVQRAAALQMLGLAVGPALSTPLMGQGFGPILALSILLFLLCWLLSALDLRGAGRRLSEGH</sequence>